<accession>A0A9D4UMU4</accession>
<dbReference type="AlphaFoldDB" id="A0A9D4UMU4"/>
<gene>
    <name evidence="6" type="ORF">GOP47_0015147</name>
</gene>
<dbReference type="GO" id="GO:0008422">
    <property type="term" value="F:beta-glucosidase activity"/>
    <property type="evidence" value="ECO:0007669"/>
    <property type="project" value="TreeGrafter"/>
</dbReference>
<feature type="transmembrane region" description="Helical" evidence="3">
    <location>
        <begin position="5"/>
        <end position="23"/>
    </location>
</feature>
<evidence type="ECO:0000313" key="6">
    <source>
        <dbReference type="EMBL" id="KAI5070804.1"/>
    </source>
</evidence>
<evidence type="ECO:0008006" key="8">
    <source>
        <dbReference type="Google" id="ProtNLM"/>
    </source>
</evidence>
<keyword evidence="2" id="KW-0326">Glycosidase</keyword>
<keyword evidence="3" id="KW-1133">Transmembrane helix</keyword>
<comment type="caution">
    <text evidence="6">The sequence shown here is derived from an EMBL/GenBank/DDBJ whole genome shotgun (WGS) entry which is preliminary data.</text>
</comment>
<proteinExistence type="predicted"/>
<dbReference type="PRINTS" id="PR00133">
    <property type="entry name" value="GLHYDRLASE3"/>
</dbReference>
<organism evidence="6 7">
    <name type="scientific">Adiantum capillus-veneris</name>
    <name type="common">Maidenhair fern</name>
    <dbReference type="NCBI Taxonomy" id="13818"/>
    <lineage>
        <taxon>Eukaryota</taxon>
        <taxon>Viridiplantae</taxon>
        <taxon>Streptophyta</taxon>
        <taxon>Embryophyta</taxon>
        <taxon>Tracheophyta</taxon>
        <taxon>Polypodiopsida</taxon>
        <taxon>Polypodiidae</taxon>
        <taxon>Polypodiales</taxon>
        <taxon>Pteridineae</taxon>
        <taxon>Pteridaceae</taxon>
        <taxon>Vittarioideae</taxon>
        <taxon>Adiantum</taxon>
    </lineage>
</organism>
<dbReference type="Gene3D" id="3.20.20.300">
    <property type="entry name" value="Glycoside hydrolase, family 3, N-terminal domain"/>
    <property type="match status" value="1"/>
</dbReference>
<dbReference type="InterPro" id="IPR036881">
    <property type="entry name" value="Glyco_hydro_3_C_sf"/>
</dbReference>
<feature type="domain" description="Glycoside hydrolase family 3 N-terminal" evidence="4">
    <location>
        <begin position="58"/>
        <end position="385"/>
    </location>
</feature>
<dbReference type="Pfam" id="PF01915">
    <property type="entry name" value="Glyco_hydro_3_C"/>
    <property type="match status" value="1"/>
</dbReference>
<evidence type="ECO:0000256" key="1">
    <source>
        <dbReference type="ARBA" id="ARBA00022801"/>
    </source>
</evidence>
<dbReference type="FunFam" id="3.20.20.300:FF:000003">
    <property type="entry name" value="Beta-D-glucan exohydrolase isoenzyme ExoI"/>
    <property type="match status" value="1"/>
</dbReference>
<name>A0A9D4UMU4_ADICA</name>
<dbReference type="InterPro" id="IPR017853">
    <property type="entry name" value="GH"/>
</dbReference>
<keyword evidence="7" id="KW-1185">Reference proteome</keyword>
<dbReference type="InterPro" id="IPR036962">
    <property type="entry name" value="Glyco_hydro_3_N_sf"/>
</dbReference>
<dbReference type="InterPro" id="IPR002772">
    <property type="entry name" value="Glyco_hydro_3_C"/>
</dbReference>
<keyword evidence="1" id="KW-0378">Hydrolase</keyword>
<keyword evidence="3" id="KW-0472">Membrane</keyword>
<dbReference type="Pfam" id="PF00933">
    <property type="entry name" value="Glyco_hydro_3"/>
    <property type="match status" value="1"/>
</dbReference>
<dbReference type="SUPFAM" id="SSF52279">
    <property type="entry name" value="Beta-D-glucan exohydrolase, C-terminal domain"/>
    <property type="match status" value="1"/>
</dbReference>
<evidence type="ECO:0000256" key="2">
    <source>
        <dbReference type="ARBA" id="ARBA00023295"/>
    </source>
</evidence>
<reference evidence="6" key="1">
    <citation type="submission" date="2021-01" db="EMBL/GenBank/DDBJ databases">
        <title>Adiantum capillus-veneris genome.</title>
        <authorList>
            <person name="Fang Y."/>
            <person name="Liao Q."/>
        </authorList>
    </citation>
    <scope>NUCLEOTIDE SEQUENCE</scope>
    <source>
        <strain evidence="6">H3</strain>
        <tissue evidence="6">Leaf</tissue>
    </source>
</reference>
<dbReference type="PANTHER" id="PTHR30620">
    <property type="entry name" value="PERIPLASMIC BETA-GLUCOSIDASE-RELATED"/>
    <property type="match status" value="1"/>
</dbReference>
<dbReference type="Gene3D" id="3.40.50.1700">
    <property type="entry name" value="Glycoside hydrolase family 3 C-terminal domain"/>
    <property type="match status" value="1"/>
</dbReference>
<evidence type="ECO:0000259" key="4">
    <source>
        <dbReference type="Pfam" id="PF00933"/>
    </source>
</evidence>
<dbReference type="InterPro" id="IPR051915">
    <property type="entry name" value="Cellulose_Degrad_GH3"/>
</dbReference>
<feature type="domain" description="Glycoside hydrolase family 3 C-terminal" evidence="5">
    <location>
        <begin position="423"/>
        <end position="630"/>
    </location>
</feature>
<dbReference type="SUPFAM" id="SSF51445">
    <property type="entry name" value="(Trans)glycosidases"/>
    <property type="match status" value="1"/>
</dbReference>
<dbReference type="EMBL" id="JABFUD020000014">
    <property type="protein sequence ID" value="KAI5070804.1"/>
    <property type="molecule type" value="Genomic_DNA"/>
</dbReference>
<dbReference type="Proteomes" id="UP000886520">
    <property type="component" value="Chromosome 14"/>
</dbReference>
<dbReference type="PANTHER" id="PTHR30620:SF33">
    <property type="entry name" value="BETA-D-GLUCAN EXOHYDROLASE-LIKE PROTEIN-RELATED"/>
    <property type="match status" value="1"/>
</dbReference>
<dbReference type="OrthoDB" id="416222at2759"/>
<evidence type="ECO:0000256" key="3">
    <source>
        <dbReference type="SAM" id="Phobius"/>
    </source>
</evidence>
<sequence length="644" mass="70515">MASCYFVYVENGIMFLLLLMMWISTASCIQGNPSARFFYRDASLPVETRVSDLLSRMTLREKIGQMIQFTNTKATSNPSLIADYGIGSLLSGGNNPAPKPFASPKDWPDMVDVFQNQALQTRLAIPLLYGIDAVHGHNSVFGATIFPHNIGLGCTRDLYLVRRIGEVTALEVQATGIPYVFSPAVSVCRHPSWGRCYESFGEDPELVKSMTEIISGLQGVQSKPGYPSTVFLGKVIATAKHFVGDGGTEGGMDKGDTLSSFQILNRIHIQPFKEAISKGINTVMVSYSSWQGKKLHANHFLLSKVLKKQLNFKGFVISDFRGIDMLTDPPDSDFTYSIMAAINAGIDMVMQPWSAEGFVGNLTELVLSGQVSVGRINDAVRRILGVKFRSGVFEHPFTARSLLDVVGAKAHRDLAREAVRKSLVLLKNGKLDGKSFLPLDKSAGKILVAGSHADDLGNQCGGWTLTRQGSSGNITIGTTVLSAIRKTVSAATEVVYTRSVRGLQLLKEEFEYAIVVVGEFPYSQTEGDNRNLTIPEEGLQVIDDVCRSINCLVILISGRPLVLTRHLPLMDALVAAWLPGTEGEGITDVIFGDYDFEGRLSRTWFNSIEQLPMNYGDAVYDPLFPYDFGLRMYSDSSAKVPPSK</sequence>
<dbReference type="GO" id="GO:0009251">
    <property type="term" value="P:glucan catabolic process"/>
    <property type="evidence" value="ECO:0007669"/>
    <property type="project" value="TreeGrafter"/>
</dbReference>
<protein>
    <recommendedName>
        <fullName evidence="8">Beta-glucosidase</fullName>
    </recommendedName>
</protein>
<dbReference type="FunFam" id="3.40.50.1700:FF:000002">
    <property type="entry name" value="Glycosyl hydrolase family protein"/>
    <property type="match status" value="1"/>
</dbReference>
<keyword evidence="3" id="KW-0812">Transmembrane</keyword>
<evidence type="ECO:0000259" key="5">
    <source>
        <dbReference type="Pfam" id="PF01915"/>
    </source>
</evidence>
<dbReference type="InterPro" id="IPR001764">
    <property type="entry name" value="Glyco_hydro_3_N"/>
</dbReference>
<evidence type="ECO:0000313" key="7">
    <source>
        <dbReference type="Proteomes" id="UP000886520"/>
    </source>
</evidence>